<dbReference type="AlphaFoldDB" id="A0A9P7JHX7"/>
<gene>
    <name evidence="1" type="ORF">BJ212DRAFT_1261855</name>
</gene>
<reference evidence="1" key="1">
    <citation type="journal article" date="2020" name="New Phytol.">
        <title>Comparative genomics reveals dynamic genome evolution in host specialist ectomycorrhizal fungi.</title>
        <authorList>
            <person name="Lofgren L.A."/>
            <person name="Nguyen N.H."/>
            <person name="Vilgalys R."/>
            <person name="Ruytinx J."/>
            <person name="Liao H.L."/>
            <person name="Branco S."/>
            <person name="Kuo A."/>
            <person name="LaButti K."/>
            <person name="Lipzen A."/>
            <person name="Andreopoulos W."/>
            <person name="Pangilinan J."/>
            <person name="Riley R."/>
            <person name="Hundley H."/>
            <person name="Na H."/>
            <person name="Barry K."/>
            <person name="Grigoriev I.V."/>
            <person name="Stajich J.E."/>
            <person name="Kennedy P.G."/>
        </authorList>
    </citation>
    <scope>NUCLEOTIDE SEQUENCE</scope>
    <source>
        <strain evidence="1">MN1</strain>
    </source>
</reference>
<organism evidence="1 2">
    <name type="scientific">Suillus subaureus</name>
    <dbReference type="NCBI Taxonomy" id="48587"/>
    <lineage>
        <taxon>Eukaryota</taxon>
        <taxon>Fungi</taxon>
        <taxon>Dikarya</taxon>
        <taxon>Basidiomycota</taxon>
        <taxon>Agaricomycotina</taxon>
        <taxon>Agaricomycetes</taxon>
        <taxon>Agaricomycetidae</taxon>
        <taxon>Boletales</taxon>
        <taxon>Suillineae</taxon>
        <taxon>Suillaceae</taxon>
        <taxon>Suillus</taxon>
    </lineage>
</organism>
<dbReference type="RefSeq" id="XP_041197753.1">
    <property type="nucleotide sequence ID" value="XM_041330217.1"/>
</dbReference>
<dbReference type="Proteomes" id="UP000807769">
    <property type="component" value="Unassembled WGS sequence"/>
</dbReference>
<sequence>LQEHIDKICYACLGNDFPGVGKCWTHRFTEKHSKHLKTSWSALLNSKFGCAVNENTNKAWFDLLEGVLDQYDIAEDCIHAVDKIGILPQSGEGE</sequence>
<feature type="non-terminal residue" evidence="1">
    <location>
        <position position="1"/>
    </location>
</feature>
<name>A0A9P7JHX7_9AGAM</name>
<evidence type="ECO:0000313" key="2">
    <source>
        <dbReference type="Proteomes" id="UP000807769"/>
    </source>
</evidence>
<evidence type="ECO:0008006" key="3">
    <source>
        <dbReference type="Google" id="ProtNLM"/>
    </source>
</evidence>
<protein>
    <recommendedName>
        <fullName evidence="3">HTH CENPB-type domain-containing protein</fullName>
    </recommendedName>
</protein>
<dbReference type="GeneID" id="64624234"/>
<keyword evidence="2" id="KW-1185">Reference proteome</keyword>
<proteinExistence type="predicted"/>
<comment type="caution">
    <text evidence="1">The sequence shown here is derived from an EMBL/GenBank/DDBJ whole genome shotgun (WGS) entry which is preliminary data.</text>
</comment>
<evidence type="ECO:0000313" key="1">
    <source>
        <dbReference type="EMBL" id="KAG1823693.1"/>
    </source>
</evidence>
<accession>A0A9P7JHX7</accession>
<dbReference type="OrthoDB" id="2688557at2759"/>
<dbReference type="EMBL" id="JABBWG010000004">
    <property type="protein sequence ID" value="KAG1823693.1"/>
    <property type="molecule type" value="Genomic_DNA"/>
</dbReference>